<evidence type="ECO:0000256" key="6">
    <source>
        <dbReference type="ARBA" id="ARBA00032875"/>
    </source>
</evidence>
<dbReference type="Gene3D" id="3.30.300.30">
    <property type="match status" value="1"/>
</dbReference>
<dbReference type="GO" id="GO:0016020">
    <property type="term" value="C:membrane"/>
    <property type="evidence" value="ECO:0007669"/>
    <property type="project" value="TreeGrafter"/>
</dbReference>
<evidence type="ECO:0000313" key="9">
    <source>
        <dbReference type="Proteomes" id="UP000237752"/>
    </source>
</evidence>
<comment type="similarity">
    <text evidence="1">Belongs to the ATP-dependent AMP-binding enzyme family.</text>
</comment>
<name>A0A2T0ZZ59_9ACTN</name>
<dbReference type="GO" id="GO:0004467">
    <property type="term" value="F:long-chain fatty acid-CoA ligase activity"/>
    <property type="evidence" value="ECO:0007669"/>
    <property type="project" value="UniProtKB-EC"/>
</dbReference>
<dbReference type="AlphaFoldDB" id="A0A2T0ZZ59"/>
<keyword evidence="4" id="KW-0443">Lipid metabolism</keyword>
<evidence type="ECO:0000256" key="5">
    <source>
        <dbReference type="ARBA" id="ARBA00024484"/>
    </source>
</evidence>
<keyword evidence="9" id="KW-1185">Reference proteome</keyword>
<reference evidence="8 9" key="1">
    <citation type="submission" date="2018-03" db="EMBL/GenBank/DDBJ databases">
        <title>Genomic Encyclopedia of Archaeal and Bacterial Type Strains, Phase II (KMG-II): from individual species to whole genera.</title>
        <authorList>
            <person name="Goeker M."/>
        </authorList>
    </citation>
    <scope>NUCLEOTIDE SEQUENCE [LARGE SCALE GENOMIC DNA]</scope>
    <source>
        <strain evidence="8 9">DSM 100065</strain>
    </source>
</reference>
<accession>A0A2T0ZZ59</accession>
<feature type="domain" description="AMP-dependent synthetase/ligase" evidence="7">
    <location>
        <begin position="24"/>
        <end position="423"/>
    </location>
</feature>
<evidence type="ECO:0000256" key="3">
    <source>
        <dbReference type="ARBA" id="ARBA00022832"/>
    </source>
</evidence>
<dbReference type="InterPro" id="IPR000873">
    <property type="entry name" value="AMP-dep_synth/lig_dom"/>
</dbReference>
<keyword evidence="2" id="KW-0436">Ligase</keyword>
<evidence type="ECO:0000259" key="7">
    <source>
        <dbReference type="Pfam" id="PF00501"/>
    </source>
</evidence>
<evidence type="ECO:0000256" key="1">
    <source>
        <dbReference type="ARBA" id="ARBA00006432"/>
    </source>
</evidence>
<gene>
    <name evidence="8" type="ORF">CLV47_11096</name>
</gene>
<dbReference type="CDD" id="cd05907">
    <property type="entry name" value="VL_LC_FACS_like"/>
    <property type="match status" value="1"/>
</dbReference>
<dbReference type="Pfam" id="PF23562">
    <property type="entry name" value="AMP-binding_C_3"/>
    <property type="match status" value="1"/>
</dbReference>
<dbReference type="OrthoDB" id="5240489at2"/>
<proteinExistence type="inferred from homology"/>
<dbReference type="Gene3D" id="3.40.50.12780">
    <property type="entry name" value="N-terminal domain of ligase-like"/>
    <property type="match status" value="1"/>
</dbReference>
<sequence>MREVSVPSRYDVPATINVADIVFEHAEKYPTEALYALRSGADWTDLSAAEFAGRVNALAKGFIAAGIEPGSRVALMSRTRFEWTLCDFALASAGLIVVPIYETSSADQVEWILSNSGATAAIVETAEHAAIVEQVRGALTDLKTVWVIDNADLDTLVESGTETTDDEVSKRRGATKADDVATIVYTSGTTGRPKGCQLTHRNLVFDARNTVASQDDLLQPGRSTLLFLPLAHVFARIIQLGALTARVKLGHSSDIPNLVPDLGVFKPSFLLAVPRVFEKVYNSAAQKAISEGKGKIFHIAEATAIEYSRALDKGTPGLVLKLKHAVFDKLVYGKLRAALGGRCESAVSGGAPLGDRLGHFFRGIGITVLEGYGLTETSPVTASNTLTQMRVGTVGRPLPGATIRIADDGEIIISGEHVFSGYWGNEEATKETLIDGWLHTGDLGSIDEDGYVSITGRKKEIIVTAGGKNVAPAALEDALRSHALISQCIVVGDQRPFVGALITIDEEMLPAWKKNNNKPADATLSDLINDPDLHAQIQQAVNSANKTVSKAESIRKFIVLDNDFNEDNGYLTPSMKLRRNVVREDFSAQIDQLYAT</sequence>
<evidence type="ECO:0000256" key="2">
    <source>
        <dbReference type="ARBA" id="ARBA00022598"/>
    </source>
</evidence>
<dbReference type="InterPro" id="IPR042099">
    <property type="entry name" value="ANL_N_sf"/>
</dbReference>
<organism evidence="8 9">
    <name type="scientific">Antricoccus suffuscus</name>
    <dbReference type="NCBI Taxonomy" id="1629062"/>
    <lineage>
        <taxon>Bacteria</taxon>
        <taxon>Bacillati</taxon>
        <taxon>Actinomycetota</taxon>
        <taxon>Actinomycetes</taxon>
        <taxon>Geodermatophilales</taxon>
        <taxon>Antricoccaceae</taxon>
        <taxon>Antricoccus</taxon>
    </lineage>
</organism>
<dbReference type="PROSITE" id="PS00455">
    <property type="entry name" value="AMP_BINDING"/>
    <property type="match status" value="1"/>
</dbReference>
<dbReference type="EMBL" id="PVUE01000010">
    <property type="protein sequence ID" value="PRZ41368.1"/>
    <property type="molecule type" value="Genomic_DNA"/>
</dbReference>
<comment type="caution">
    <text evidence="8">The sequence shown here is derived from an EMBL/GenBank/DDBJ whole genome shotgun (WGS) entry which is preliminary data.</text>
</comment>
<protein>
    <recommendedName>
        <fullName evidence="6">Acyl-CoA synthetase</fullName>
    </recommendedName>
</protein>
<dbReference type="Pfam" id="PF00501">
    <property type="entry name" value="AMP-binding"/>
    <property type="match status" value="1"/>
</dbReference>
<evidence type="ECO:0000313" key="8">
    <source>
        <dbReference type="EMBL" id="PRZ41368.1"/>
    </source>
</evidence>
<comment type="catalytic activity">
    <reaction evidence="5">
        <text>a long-chain fatty acid + ATP + CoA = a long-chain fatty acyl-CoA + AMP + diphosphate</text>
        <dbReference type="Rhea" id="RHEA:15421"/>
        <dbReference type="ChEBI" id="CHEBI:30616"/>
        <dbReference type="ChEBI" id="CHEBI:33019"/>
        <dbReference type="ChEBI" id="CHEBI:57287"/>
        <dbReference type="ChEBI" id="CHEBI:57560"/>
        <dbReference type="ChEBI" id="CHEBI:83139"/>
        <dbReference type="ChEBI" id="CHEBI:456215"/>
        <dbReference type="EC" id="6.2.1.3"/>
    </reaction>
    <physiologicalReaction direction="left-to-right" evidence="5">
        <dbReference type="Rhea" id="RHEA:15422"/>
    </physiologicalReaction>
</comment>
<dbReference type="PANTHER" id="PTHR43272">
    <property type="entry name" value="LONG-CHAIN-FATTY-ACID--COA LIGASE"/>
    <property type="match status" value="1"/>
</dbReference>
<keyword evidence="3" id="KW-0276">Fatty acid metabolism</keyword>
<dbReference type="Proteomes" id="UP000237752">
    <property type="component" value="Unassembled WGS sequence"/>
</dbReference>
<evidence type="ECO:0000256" key="4">
    <source>
        <dbReference type="ARBA" id="ARBA00023098"/>
    </source>
</evidence>
<dbReference type="SUPFAM" id="SSF56801">
    <property type="entry name" value="Acetyl-CoA synthetase-like"/>
    <property type="match status" value="1"/>
</dbReference>
<dbReference type="RefSeq" id="WP_106349444.1">
    <property type="nucleotide sequence ID" value="NZ_PVUE01000010.1"/>
</dbReference>
<dbReference type="InterPro" id="IPR045851">
    <property type="entry name" value="AMP-bd_C_sf"/>
</dbReference>
<dbReference type="PANTHER" id="PTHR43272:SF32">
    <property type="entry name" value="AMP-DEPENDENT SYNTHETASE_LIGASE DOMAIN-CONTAINING PROTEIN"/>
    <property type="match status" value="1"/>
</dbReference>
<dbReference type="InterPro" id="IPR020845">
    <property type="entry name" value="AMP-binding_CS"/>
</dbReference>